<keyword evidence="2" id="KW-0808">Transferase</keyword>
<evidence type="ECO:0000313" key="3">
    <source>
        <dbReference type="Proteomes" id="UP000256485"/>
    </source>
</evidence>
<dbReference type="EMBL" id="QTUC01000001">
    <property type="protein sequence ID" value="REF34724.1"/>
    <property type="molecule type" value="Genomic_DNA"/>
</dbReference>
<reference evidence="2 3" key="1">
    <citation type="submission" date="2018-08" db="EMBL/GenBank/DDBJ databases">
        <title>Sequencing the genomes of 1000 actinobacteria strains.</title>
        <authorList>
            <person name="Klenk H.-P."/>
        </authorList>
    </citation>
    <scope>NUCLEOTIDE SEQUENCE [LARGE SCALE GENOMIC DNA]</scope>
    <source>
        <strain evidence="2 3">DSM 22891</strain>
    </source>
</reference>
<evidence type="ECO:0000313" key="2">
    <source>
        <dbReference type="EMBL" id="REF34724.1"/>
    </source>
</evidence>
<dbReference type="AlphaFoldDB" id="A0A3D9V984"/>
<dbReference type="GO" id="GO:0016740">
    <property type="term" value="F:transferase activity"/>
    <property type="evidence" value="ECO:0007669"/>
    <property type="project" value="UniProtKB-KW"/>
</dbReference>
<dbReference type="Proteomes" id="UP000256485">
    <property type="component" value="Unassembled WGS sequence"/>
</dbReference>
<keyword evidence="3" id="KW-1185">Reference proteome</keyword>
<feature type="domain" description="Aminoglycoside phosphotransferase" evidence="1">
    <location>
        <begin position="22"/>
        <end position="256"/>
    </location>
</feature>
<dbReference type="InterPro" id="IPR011009">
    <property type="entry name" value="Kinase-like_dom_sf"/>
</dbReference>
<dbReference type="RefSeq" id="WP_245940863.1">
    <property type="nucleotide sequence ID" value="NZ_QTUC01000001.1"/>
</dbReference>
<proteinExistence type="predicted"/>
<organism evidence="2 3">
    <name type="scientific">Thermasporomyces composti</name>
    <dbReference type="NCBI Taxonomy" id="696763"/>
    <lineage>
        <taxon>Bacteria</taxon>
        <taxon>Bacillati</taxon>
        <taxon>Actinomycetota</taxon>
        <taxon>Actinomycetes</taxon>
        <taxon>Propionibacteriales</taxon>
        <taxon>Nocardioidaceae</taxon>
        <taxon>Thermasporomyces</taxon>
    </lineage>
</organism>
<dbReference type="PANTHER" id="PTHR21310">
    <property type="entry name" value="AMINOGLYCOSIDE PHOSPHOTRANSFERASE-RELATED-RELATED"/>
    <property type="match status" value="1"/>
</dbReference>
<dbReference type="PANTHER" id="PTHR21310:SF15">
    <property type="entry name" value="AMINOGLYCOSIDE PHOSPHOTRANSFERASE DOMAIN-CONTAINING PROTEIN"/>
    <property type="match status" value="1"/>
</dbReference>
<protein>
    <submittedName>
        <fullName evidence="2">Phosphotransferase family enzyme</fullName>
    </submittedName>
</protein>
<gene>
    <name evidence="2" type="ORF">DFJ64_0088</name>
</gene>
<dbReference type="Pfam" id="PF01636">
    <property type="entry name" value="APH"/>
    <property type="match status" value="1"/>
</dbReference>
<dbReference type="Gene3D" id="3.90.1200.10">
    <property type="match status" value="1"/>
</dbReference>
<accession>A0A3D9V984</accession>
<sequence length="320" mass="33701">MEGPSSAAGLVHAARALLGADVRPLDGDSGEVFLVGVAGEEAVLRLYARDPARAAVDAALLALVRGLLPVPRVLEQRVRGTPEAPAFLLLERLPGVRLDQWLPEADADLRARAGGSVGRVLAQLAGIPFLRAGEFVGAELRIEARARSASLVDLVEDRRTRGALAALSEEDLTGLVEVARSAEDILDRGGEPRICLVHGDFDPSNLLVDPTTGEVTGVLDWELAHAGTPHTDLGALLRFESDATFAEAVLRAYAWRVPGIATNPDKADDLGALVELARAADLPALLDAAMRSDAAATAAIRLLQATARCRNLAAGRPTWP</sequence>
<comment type="caution">
    <text evidence="2">The sequence shown here is derived from an EMBL/GenBank/DDBJ whole genome shotgun (WGS) entry which is preliminary data.</text>
</comment>
<dbReference type="InterPro" id="IPR051678">
    <property type="entry name" value="AGP_Transferase"/>
</dbReference>
<dbReference type="InterPro" id="IPR002575">
    <property type="entry name" value="Aminoglycoside_PTrfase"/>
</dbReference>
<name>A0A3D9V984_THECX</name>
<evidence type="ECO:0000259" key="1">
    <source>
        <dbReference type="Pfam" id="PF01636"/>
    </source>
</evidence>
<dbReference type="SUPFAM" id="SSF56112">
    <property type="entry name" value="Protein kinase-like (PK-like)"/>
    <property type="match status" value="1"/>
</dbReference>